<gene>
    <name evidence="1" type="ORF">CCH79_00003177</name>
</gene>
<keyword evidence="2" id="KW-1185">Reference proteome</keyword>
<evidence type="ECO:0000313" key="1">
    <source>
        <dbReference type="EMBL" id="PWA21394.1"/>
    </source>
</evidence>
<proteinExistence type="predicted"/>
<protein>
    <submittedName>
        <fullName evidence="1">Uncharacterized protein</fullName>
    </submittedName>
</protein>
<comment type="caution">
    <text evidence="1">The sequence shown here is derived from an EMBL/GenBank/DDBJ whole genome shotgun (WGS) entry which is preliminary data.</text>
</comment>
<organism evidence="1 2">
    <name type="scientific">Gambusia affinis</name>
    <name type="common">Western mosquitofish</name>
    <name type="synonym">Heterandria affinis</name>
    <dbReference type="NCBI Taxonomy" id="33528"/>
    <lineage>
        <taxon>Eukaryota</taxon>
        <taxon>Metazoa</taxon>
        <taxon>Chordata</taxon>
        <taxon>Craniata</taxon>
        <taxon>Vertebrata</taxon>
        <taxon>Euteleostomi</taxon>
        <taxon>Actinopterygii</taxon>
        <taxon>Neopterygii</taxon>
        <taxon>Teleostei</taxon>
        <taxon>Neoteleostei</taxon>
        <taxon>Acanthomorphata</taxon>
        <taxon>Ovalentaria</taxon>
        <taxon>Atherinomorphae</taxon>
        <taxon>Cyprinodontiformes</taxon>
        <taxon>Poeciliidae</taxon>
        <taxon>Poeciliinae</taxon>
        <taxon>Gambusia</taxon>
    </lineage>
</organism>
<evidence type="ECO:0000313" key="2">
    <source>
        <dbReference type="Proteomes" id="UP000250572"/>
    </source>
</evidence>
<name>A0A315VF12_GAMAF</name>
<dbReference type="Proteomes" id="UP000250572">
    <property type="component" value="Unassembled WGS sequence"/>
</dbReference>
<accession>A0A315VF12</accession>
<sequence length="89" mass="10155">MEREEGYRQVLGEKKNKKKKSLFNVLLLMPHLTPNMRWREAGGGCTQETVDDLLVASAECPSDDEDIDPCDSSVFIIFIIIIIKHNLYS</sequence>
<dbReference type="EMBL" id="NHOQ01001904">
    <property type="protein sequence ID" value="PWA21394.1"/>
    <property type="molecule type" value="Genomic_DNA"/>
</dbReference>
<dbReference type="AlphaFoldDB" id="A0A315VF12"/>
<reference evidence="1 2" key="1">
    <citation type="journal article" date="2018" name="G3 (Bethesda)">
        <title>A High-Quality Reference Genome for the Invasive Mosquitofish Gambusia affinis Using a Chicago Library.</title>
        <authorList>
            <person name="Hoffberg S.L."/>
            <person name="Troendle N.J."/>
            <person name="Glenn T.C."/>
            <person name="Mahmud O."/>
            <person name="Louha S."/>
            <person name="Chalopin D."/>
            <person name="Bennetzen J.L."/>
            <person name="Mauricio R."/>
        </authorList>
    </citation>
    <scope>NUCLEOTIDE SEQUENCE [LARGE SCALE GENOMIC DNA]</scope>
    <source>
        <strain evidence="1">NE01/NJP1002.9</strain>
        <tissue evidence="1">Muscle</tissue>
    </source>
</reference>